<dbReference type="AlphaFoldDB" id="A0A419VXK4"/>
<keyword evidence="1" id="KW-0472">Membrane</keyword>
<name>A0A419VXK4_9BACT</name>
<keyword evidence="1" id="KW-0812">Transmembrane</keyword>
<evidence type="ECO:0000313" key="2">
    <source>
        <dbReference type="EMBL" id="RKD87936.1"/>
    </source>
</evidence>
<dbReference type="EMBL" id="RAPN01000003">
    <property type="protein sequence ID" value="RKD87936.1"/>
    <property type="molecule type" value="Genomic_DNA"/>
</dbReference>
<evidence type="ECO:0000313" key="3">
    <source>
        <dbReference type="Proteomes" id="UP000283387"/>
    </source>
</evidence>
<sequence>MNQLLDKLKAADKRMIRISRGVQILYLIMVPLYAIFYIWNPGGEMNLYERLGGGVIVIALFCFALIFRLRIKRLKSVDYALPTTQMLAEATKRFKLWKPELKWALLTAALMDIGVSVSSYNHLEETAPWTRVVEIQYIMIPALLIGLGIGIIWWHFKYKPLRDHAQKLLNELTAE</sequence>
<keyword evidence="3" id="KW-1185">Reference proteome</keyword>
<protein>
    <submittedName>
        <fullName evidence="2">Uncharacterized protein</fullName>
    </submittedName>
</protein>
<dbReference type="RefSeq" id="WP_120274951.1">
    <property type="nucleotide sequence ID" value="NZ_RAPN01000003.1"/>
</dbReference>
<feature type="transmembrane region" description="Helical" evidence="1">
    <location>
        <begin position="51"/>
        <end position="69"/>
    </location>
</feature>
<feature type="transmembrane region" description="Helical" evidence="1">
    <location>
        <begin position="135"/>
        <end position="156"/>
    </location>
</feature>
<feature type="transmembrane region" description="Helical" evidence="1">
    <location>
        <begin position="21"/>
        <end position="39"/>
    </location>
</feature>
<proteinExistence type="predicted"/>
<gene>
    <name evidence="2" type="ORF">BC643_3944</name>
</gene>
<accession>A0A419VXK4</accession>
<reference evidence="2 3" key="1">
    <citation type="submission" date="2018-09" db="EMBL/GenBank/DDBJ databases">
        <title>Genomic Encyclopedia of Archaeal and Bacterial Type Strains, Phase II (KMG-II): from individual species to whole genera.</title>
        <authorList>
            <person name="Goeker M."/>
        </authorList>
    </citation>
    <scope>NUCLEOTIDE SEQUENCE [LARGE SCALE GENOMIC DNA]</scope>
    <source>
        <strain evidence="2 3">DSM 27148</strain>
    </source>
</reference>
<organism evidence="2 3">
    <name type="scientific">Mangrovibacterium diazotrophicum</name>
    <dbReference type="NCBI Taxonomy" id="1261403"/>
    <lineage>
        <taxon>Bacteria</taxon>
        <taxon>Pseudomonadati</taxon>
        <taxon>Bacteroidota</taxon>
        <taxon>Bacteroidia</taxon>
        <taxon>Marinilabiliales</taxon>
        <taxon>Prolixibacteraceae</taxon>
        <taxon>Mangrovibacterium</taxon>
    </lineage>
</organism>
<dbReference type="OrthoDB" id="1121940at2"/>
<comment type="caution">
    <text evidence="2">The sequence shown here is derived from an EMBL/GenBank/DDBJ whole genome shotgun (WGS) entry which is preliminary data.</text>
</comment>
<evidence type="ECO:0000256" key="1">
    <source>
        <dbReference type="SAM" id="Phobius"/>
    </source>
</evidence>
<keyword evidence="1" id="KW-1133">Transmembrane helix</keyword>
<feature type="transmembrane region" description="Helical" evidence="1">
    <location>
        <begin position="103"/>
        <end position="123"/>
    </location>
</feature>
<dbReference type="Proteomes" id="UP000283387">
    <property type="component" value="Unassembled WGS sequence"/>
</dbReference>